<accession>A0A2V1HS02</accession>
<dbReference type="Pfam" id="PF01738">
    <property type="entry name" value="DLH"/>
    <property type="match status" value="1"/>
</dbReference>
<dbReference type="PANTHER" id="PTHR22946:SF9">
    <property type="entry name" value="POLYKETIDE TRANSFERASE AF380"/>
    <property type="match status" value="1"/>
</dbReference>
<dbReference type="Gene3D" id="3.40.50.1820">
    <property type="entry name" value="alpha/beta hydrolase"/>
    <property type="match status" value="1"/>
</dbReference>
<evidence type="ECO:0000313" key="4">
    <source>
        <dbReference type="EMBL" id="PVZ95373.1"/>
    </source>
</evidence>
<feature type="domain" description="Dienelactone hydrolase" evidence="3">
    <location>
        <begin position="79"/>
        <end position="242"/>
    </location>
</feature>
<evidence type="ECO:0000313" key="5">
    <source>
        <dbReference type="Proteomes" id="UP000244893"/>
    </source>
</evidence>
<reference evidence="4 5" key="1">
    <citation type="submission" date="2018-05" db="EMBL/GenBank/DDBJ databases">
        <title>Amnibacterium sp. M8JJ-5, whole genome shotgun sequence.</title>
        <authorList>
            <person name="Tuo L."/>
        </authorList>
    </citation>
    <scope>NUCLEOTIDE SEQUENCE [LARGE SCALE GENOMIC DNA]</scope>
    <source>
        <strain evidence="4 5">M8JJ-5</strain>
    </source>
</reference>
<gene>
    <name evidence="4" type="ORF">DDQ50_02310</name>
</gene>
<dbReference type="EMBL" id="QEOP01000001">
    <property type="protein sequence ID" value="PVZ95373.1"/>
    <property type="molecule type" value="Genomic_DNA"/>
</dbReference>
<organism evidence="4 5">
    <name type="scientific">Amnibacterium flavum</name>
    <dbReference type="NCBI Taxonomy" id="2173173"/>
    <lineage>
        <taxon>Bacteria</taxon>
        <taxon>Bacillati</taxon>
        <taxon>Actinomycetota</taxon>
        <taxon>Actinomycetes</taxon>
        <taxon>Micrococcales</taxon>
        <taxon>Microbacteriaceae</taxon>
        <taxon>Amnibacterium</taxon>
    </lineage>
</organism>
<name>A0A2V1HS02_9MICO</name>
<dbReference type="PANTHER" id="PTHR22946">
    <property type="entry name" value="DIENELACTONE HYDROLASE DOMAIN-CONTAINING PROTEIN-RELATED"/>
    <property type="match status" value="1"/>
</dbReference>
<evidence type="ECO:0000256" key="2">
    <source>
        <dbReference type="ARBA" id="ARBA00022801"/>
    </source>
</evidence>
<evidence type="ECO:0000259" key="3">
    <source>
        <dbReference type="Pfam" id="PF01738"/>
    </source>
</evidence>
<dbReference type="InterPro" id="IPR002925">
    <property type="entry name" value="Dienelactn_hydro"/>
</dbReference>
<comment type="similarity">
    <text evidence="1">Belongs to the AB hydrolase superfamily.</text>
</comment>
<keyword evidence="5" id="KW-1185">Reference proteome</keyword>
<protein>
    <recommendedName>
        <fullName evidence="3">Dienelactone hydrolase domain-containing protein</fullName>
    </recommendedName>
</protein>
<dbReference type="InterPro" id="IPR029058">
    <property type="entry name" value="AB_hydrolase_fold"/>
</dbReference>
<dbReference type="SUPFAM" id="SSF53474">
    <property type="entry name" value="alpha/beta-Hydrolases"/>
    <property type="match status" value="1"/>
</dbReference>
<dbReference type="RefSeq" id="WP_116755108.1">
    <property type="nucleotide sequence ID" value="NZ_JBHUEX010000001.1"/>
</dbReference>
<dbReference type="InterPro" id="IPR050261">
    <property type="entry name" value="FrsA_esterase"/>
</dbReference>
<evidence type="ECO:0000256" key="1">
    <source>
        <dbReference type="ARBA" id="ARBA00008645"/>
    </source>
</evidence>
<dbReference type="GO" id="GO:0052689">
    <property type="term" value="F:carboxylic ester hydrolase activity"/>
    <property type="evidence" value="ECO:0007669"/>
    <property type="project" value="UniProtKB-ARBA"/>
</dbReference>
<comment type="caution">
    <text evidence="4">The sequence shown here is derived from an EMBL/GenBank/DDBJ whole genome shotgun (WGS) entry which is preliminary data.</text>
</comment>
<sequence>MTTYDPFSRGTHPVGVRTEYWLDEPRGRDIPVEIYYPSVDSIAGRDIDPETQDTFSSDWDPDNPARQAAVRDAPLLDGRFPVVFNVHGWAGFRREATFVATHLASHGYLVVAPDILGSTAPEVDEFFASQAGVGDETALAAHMDSIADNRRGDVPFLVQHALDTLPVADEQIGITGASYGGWTSLIGPVVAPRIKAAVPMCPGGGSTFREGRKRATTKLNKIGPIDHGVPTLMLVGSRDSMLPLFGQFELYRDLVPDTRRMVVLLDADHNHFVDNIETGHEWMRAFLDRCAETYPGTDWEVVARVCRPFDELAPEGPTEELWRGLTTAHFDAVLKSDARASALLEDRRLDRVLEDATGLATVTVRD</sequence>
<keyword evidence="2" id="KW-0378">Hydrolase</keyword>
<dbReference type="Proteomes" id="UP000244893">
    <property type="component" value="Unassembled WGS sequence"/>
</dbReference>
<proteinExistence type="inferred from homology"/>
<dbReference type="AlphaFoldDB" id="A0A2V1HS02"/>
<dbReference type="OrthoDB" id="9814760at2"/>